<dbReference type="InterPro" id="IPR004089">
    <property type="entry name" value="MCPsignal_dom"/>
</dbReference>
<dbReference type="PROSITE" id="PS50885">
    <property type="entry name" value="HAMP"/>
    <property type="match status" value="1"/>
</dbReference>
<keyword evidence="3 7" id="KW-1133">Transmembrane helix</keyword>
<dbReference type="SUPFAM" id="SSF58104">
    <property type="entry name" value="Methyl-accepting chemotaxis protein (MCP) signaling domain"/>
    <property type="match status" value="1"/>
</dbReference>
<comment type="subcellular location">
    <subcellularLocation>
        <location evidence="1">Membrane</location>
        <topology evidence="1">Multi-pass membrane protein</topology>
    </subcellularLocation>
</comment>
<name>A0A1J5RU39_9ZZZZ</name>
<gene>
    <name evidence="10" type="primary">ctpH_9</name>
    <name evidence="10" type="ORF">GALL_181970</name>
</gene>
<feature type="transmembrane region" description="Helical" evidence="7">
    <location>
        <begin position="309"/>
        <end position="330"/>
    </location>
</feature>
<dbReference type="AlphaFoldDB" id="A0A1J5RU39"/>
<sequence>MAFKLPFKWPNKKAPGFVNKGELKAKDVRTIQIPWFSKQSFDKQLRVLGALLLLFLFIAAAFTYIDTRDTSYSSHYVARSSKLLMLSQRLAKDAAASFSGDSAAFEELGDTRTEFSAILESLDKGSDKYPPTEGAARDPLNDLLAHWKRMTGLMDELEKGRPLLVTLQRGAAGQRDMINLANQVADRAAPAYKQKADRLNLLVEQITGAVQMVLTSASTEDLPGLDAKMNEAQALINELPQNDATVMLLKDDFEGYQSVVGFIAANAGDVLTSRLAGRRVQEEGDQLLTATQNLVNSYEGSTAGRLSSFAVFFSGGMVLLLLLMLSKIYLDESKRREREAGQTNRNNQQAILRLMNELSDLADGDLTIRATVSEDITGAIADSVNYTTDELRKLVLRVTTASKQVERATGEAGAVTKELLNATLKQAAEIRDAGGAVELMTKSIQEVDSSAAQSSEVARRTLAVTEQGARAVQNSVSSMDSIREQIQDTSKRIKRLGESSQEIGEIVDLISDITEQTNVLALNAAIQAASAGEAGRGFAVVAEEVQRLAERSAEATKQIGMLVKTIQGDTQDAVTAMEKSTQGVVEGAQLSNAAGQALREIEKSTHELADLVNSISVSTQVQTDMAREVAGFMNDILKITEQTSQSTQRTNASVAQIESMATELNSSVSGFKL</sequence>
<evidence type="ECO:0000256" key="2">
    <source>
        <dbReference type="ARBA" id="ARBA00022692"/>
    </source>
</evidence>
<dbReference type="PANTHER" id="PTHR32089">
    <property type="entry name" value="METHYL-ACCEPTING CHEMOTAXIS PROTEIN MCPB"/>
    <property type="match status" value="1"/>
</dbReference>
<evidence type="ECO:0000256" key="1">
    <source>
        <dbReference type="ARBA" id="ARBA00004141"/>
    </source>
</evidence>
<dbReference type="CDD" id="cd11386">
    <property type="entry name" value="MCP_signal"/>
    <property type="match status" value="1"/>
</dbReference>
<evidence type="ECO:0000256" key="7">
    <source>
        <dbReference type="SAM" id="Phobius"/>
    </source>
</evidence>
<evidence type="ECO:0000259" key="9">
    <source>
        <dbReference type="PROSITE" id="PS50885"/>
    </source>
</evidence>
<dbReference type="Pfam" id="PF13675">
    <property type="entry name" value="PilJ"/>
    <property type="match status" value="1"/>
</dbReference>
<feature type="transmembrane region" description="Helical" evidence="7">
    <location>
        <begin position="45"/>
        <end position="65"/>
    </location>
</feature>
<evidence type="ECO:0000256" key="5">
    <source>
        <dbReference type="ARBA" id="ARBA00023224"/>
    </source>
</evidence>
<keyword evidence="5" id="KW-0807">Transducer</keyword>
<dbReference type="FunFam" id="1.10.287.950:FF:000001">
    <property type="entry name" value="Methyl-accepting chemotaxis sensory transducer"/>
    <property type="match status" value="1"/>
</dbReference>
<protein>
    <submittedName>
        <fullName evidence="10">Methyl-accepting chemotaxis protein CtpH</fullName>
    </submittedName>
</protein>
<feature type="domain" description="HAMP" evidence="9">
    <location>
        <begin position="345"/>
        <end position="396"/>
    </location>
</feature>
<evidence type="ECO:0000256" key="3">
    <source>
        <dbReference type="ARBA" id="ARBA00022989"/>
    </source>
</evidence>
<evidence type="ECO:0000259" key="8">
    <source>
        <dbReference type="PROSITE" id="PS50111"/>
    </source>
</evidence>
<dbReference type="GO" id="GO:0016020">
    <property type="term" value="C:membrane"/>
    <property type="evidence" value="ECO:0007669"/>
    <property type="project" value="UniProtKB-SubCell"/>
</dbReference>
<feature type="domain" description="Methyl-accepting transducer" evidence="8">
    <location>
        <begin position="401"/>
        <end position="637"/>
    </location>
</feature>
<evidence type="ECO:0000256" key="6">
    <source>
        <dbReference type="ARBA" id="ARBA00029447"/>
    </source>
</evidence>
<dbReference type="GO" id="GO:0007165">
    <property type="term" value="P:signal transduction"/>
    <property type="evidence" value="ECO:0007669"/>
    <property type="project" value="UniProtKB-KW"/>
</dbReference>
<dbReference type="Gene3D" id="1.10.287.950">
    <property type="entry name" value="Methyl-accepting chemotaxis protein"/>
    <property type="match status" value="1"/>
</dbReference>
<comment type="similarity">
    <text evidence="6">Belongs to the methyl-accepting chemotaxis (MCP) protein family.</text>
</comment>
<comment type="caution">
    <text evidence="10">The sequence shown here is derived from an EMBL/GenBank/DDBJ whole genome shotgun (WGS) entry which is preliminary data.</text>
</comment>
<dbReference type="InterPro" id="IPR003660">
    <property type="entry name" value="HAMP_dom"/>
</dbReference>
<proteinExistence type="inferred from homology"/>
<dbReference type="EMBL" id="MLJW01000102">
    <property type="protein sequence ID" value="OIQ99800.1"/>
    <property type="molecule type" value="Genomic_DNA"/>
</dbReference>
<dbReference type="InterPro" id="IPR029095">
    <property type="entry name" value="NarX-like_N"/>
</dbReference>
<reference evidence="10" key="1">
    <citation type="submission" date="2016-10" db="EMBL/GenBank/DDBJ databases">
        <title>Sequence of Gallionella enrichment culture.</title>
        <authorList>
            <person name="Poehlein A."/>
            <person name="Muehling M."/>
            <person name="Daniel R."/>
        </authorList>
    </citation>
    <scope>NUCLEOTIDE SEQUENCE</scope>
</reference>
<keyword evidence="2 7" id="KW-0812">Transmembrane</keyword>
<dbReference type="PROSITE" id="PS50111">
    <property type="entry name" value="CHEMOTAXIS_TRANSDUC_2"/>
    <property type="match status" value="1"/>
</dbReference>
<dbReference type="SMART" id="SM00283">
    <property type="entry name" value="MA"/>
    <property type="match status" value="1"/>
</dbReference>
<dbReference type="PANTHER" id="PTHR32089:SF119">
    <property type="entry name" value="METHYL-ACCEPTING CHEMOTAXIS PROTEIN CTPL"/>
    <property type="match status" value="1"/>
</dbReference>
<evidence type="ECO:0000313" key="10">
    <source>
        <dbReference type="EMBL" id="OIQ99800.1"/>
    </source>
</evidence>
<keyword evidence="4 7" id="KW-0472">Membrane</keyword>
<organism evidence="10">
    <name type="scientific">mine drainage metagenome</name>
    <dbReference type="NCBI Taxonomy" id="410659"/>
    <lineage>
        <taxon>unclassified sequences</taxon>
        <taxon>metagenomes</taxon>
        <taxon>ecological metagenomes</taxon>
    </lineage>
</organism>
<dbReference type="Pfam" id="PF00015">
    <property type="entry name" value="MCPsignal"/>
    <property type="match status" value="1"/>
</dbReference>
<accession>A0A1J5RU39</accession>
<evidence type="ECO:0000256" key="4">
    <source>
        <dbReference type="ARBA" id="ARBA00023136"/>
    </source>
</evidence>